<accession>A0A644VMF8</accession>
<dbReference type="InterPro" id="IPR036412">
    <property type="entry name" value="HAD-like_sf"/>
</dbReference>
<dbReference type="Pfam" id="PF00702">
    <property type="entry name" value="Hydrolase"/>
    <property type="match status" value="1"/>
</dbReference>
<dbReference type="InterPro" id="IPR051600">
    <property type="entry name" value="Beta-PGM-like"/>
</dbReference>
<organism evidence="5">
    <name type="scientific">bioreactor metagenome</name>
    <dbReference type="NCBI Taxonomy" id="1076179"/>
    <lineage>
        <taxon>unclassified sequences</taxon>
        <taxon>metagenomes</taxon>
        <taxon>ecological metagenomes</taxon>
    </lineage>
</organism>
<evidence type="ECO:0000256" key="1">
    <source>
        <dbReference type="ARBA" id="ARBA00001946"/>
    </source>
</evidence>
<sequence>MQPIIFDFNGTMFLDSAENEAAWRKEIKGICDKDISDEEFKSFVHGSMNADIIRHFVGPNISDIRVKLYSEDKEIIYRKLCLENPKMLHLAPGLVPLLNELREQKVPMTIATAALPSNMEFYFKHMDLARWFSRSKIVCNDGSIPSKPNPIIYLKAARALHVQPEDCIVVEDSINGIRAASNAGVKKIIAIASTNPIEYFAHIPEVSAVIKDFYEFKNLL</sequence>
<dbReference type="InterPro" id="IPR023198">
    <property type="entry name" value="PGP-like_dom2"/>
</dbReference>
<reference evidence="5" key="1">
    <citation type="submission" date="2019-08" db="EMBL/GenBank/DDBJ databases">
        <authorList>
            <person name="Kucharzyk K."/>
            <person name="Murdoch R.W."/>
            <person name="Higgins S."/>
            <person name="Loffler F."/>
        </authorList>
    </citation>
    <scope>NUCLEOTIDE SEQUENCE</scope>
</reference>
<dbReference type="GO" id="GO:0008801">
    <property type="term" value="F:beta-phosphoglucomutase activity"/>
    <property type="evidence" value="ECO:0007669"/>
    <property type="project" value="UniProtKB-EC"/>
</dbReference>
<keyword evidence="3" id="KW-0460">Magnesium</keyword>
<dbReference type="NCBIfam" id="TIGR01509">
    <property type="entry name" value="HAD-SF-IA-v3"/>
    <property type="match status" value="1"/>
</dbReference>
<dbReference type="SUPFAM" id="SSF56784">
    <property type="entry name" value="HAD-like"/>
    <property type="match status" value="1"/>
</dbReference>
<protein>
    <submittedName>
        <fullName evidence="5">Beta-phosphoglucomutase</fullName>
        <ecNumber evidence="5">5.4.2.6</ecNumber>
    </submittedName>
</protein>
<evidence type="ECO:0000256" key="4">
    <source>
        <dbReference type="ARBA" id="ARBA00023277"/>
    </source>
</evidence>
<keyword evidence="2" id="KW-0479">Metal-binding</keyword>
<dbReference type="SFLD" id="SFLDS00003">
    <property type="entry name" value="Haloacid_Dehalogenase"/>
    <property type="match status" value="1"/>
</dbReference>
<gene>
    <name evidence="5" type="primary">ycjU_2</name>
    <name evidence="5" type="ORF">SDC9_38448</name>
</gene>
<dbReference type="PANTHER" id="PTHR46193">
    <property type="entry name" value="6-PHOSPHOGLUCONATE PHOSPHATASE"/>
    <property type="match status" value="1"/>
</dbReference>
<dbReference type="CDD" id="cd07505">
    <property type="entry name" value="HAD_BPGM-like"/>
    <property type="match status" value="1"/>
</dbReference>
<evidence type="ECO:0000313" key="5">
    <source>
        <dbReference type="EMBL" id="MPL92350.1"/>
    </source>
</evidence>
<dbReference type="Gene3D" id="1.10.150.240">
    <property type="entry name" value="Putative phosphatase, domain 2"/>
    <property type="match status" value="1"/>
</dbReference>
<evidence type="ECO:0000256" key="2">
    <source>
        <dbReference type="ARBA" id="ARBA00022723"/>
    </source>
</evidence>
<dbReference type="PANTHER" id="PTHR46193:SF18">
    <property type="entry name" value="HEXITOL PHOSPHATASE B"/>
    <property type="match status" value="1"/>
</dbReference>
<dbReference type="AlphaFoldDB" id="A0A644VMF8"/>
<proteinExistence type="predicted"/>
<dbReference type="InterPro" id="IPR023214">
    <property type="entry name" value="HAD_sf"/>
</dbReference>
<dbReference type="InterPro" id="IPR006439">
    <property type="entry name" value="HAD-SF_hydro_IA"/>
</dbReference>
<name>A0A644VMF8_9ZZZZ</name>
<evidence type="ECO:0000256" key="3">
    <source>
        <dbReference type="ARBA" id="ARBA00022842"/>
    </source>
</evidence>
<dbReference type="EC" id="5.4.2.6" evidence="5"/>
<dbReference type="Gene3D" id="3.40.50.1000">
    <property type="entry name" value="HAD superfamily/HAD-like"/>
    <property type="match status" value="1"/>
</dbReference>
<keyword evidence="5" id="KW-0413">Isomerase</keyword>
<keyword evidence="4" id="KW-0119">Carbohydrate metabolism</keyword>
<dbReference type="SFLD" id="SFLDG01129">
    <property type="entry name" value="C1.5:_HAD__Beta-PGM__Phosphata"/>
    <property type="match status" value="1"/>
</dbReference>
<dbReference type="EMBL" id="VSSQ01000355">
    <property type="protein sequence ID" value="MPL92350.1"/>
    <property type="molecule type" value="Genomic_DNA"/>
</dbReference>
<comment type="cofactor">
    <cofactor evidence="1">
        <name>Mg(2+)</name>
        <dbReference type="ChEBI" id="CHEBI:18420"/>
    </cofactor>
</comment>
<dbReference type="GO" id="GO:0046872">
    <property type="term" value="F:metal ion binding"/>
    <property type="evidence" value="ECO:0007669"/>
    <property type="project" value="UniProtKB-KW"/>
</dbReference>
<comment type="caution">
    <text evidence="5">The sequence shown here is derived from an EMBL/GenBank/DDBJ whole genome shotgun (WGS) entry which is preliminary data.</text>
</comment>